<keyword evidence="5" id="KW-0175">Coiled coil</keyword>
<dbReference type="Gene3D" id="2.170.210.10">
    <property type="entry name" value="DNA double-strand break repair and VJ recombination XRCC4, N-terminal"/>
    <property type="match status" value="1"/>
</dbReference>
<dbReference type="Proteomes" id="UP000726737">
    <property type="component" value="Unassembled WGS sequence"/>
</dbReference>
<feature type="domain" description="XLF-like N-terminal" evidence="6">
    <location>
        <begin position="36"/>
        <end position="78"/>
    </location>
</feature>
<evidence type="ECO:0000256" key="2">
    <source>
        <dbReference type="ARBA" id="ARBA00022763"/>
    </source>
</evidence>
<dbReference type="GO" id="GO:0005634">
    <property type="term" value="C:nucleus"/>
    <property type="evidence" value="ECO:0007669"/>
    <property type="project" value="UniProtKB-SubCell"/>
</dbReference>
<protein>
    <recommendedName>
        <fullName evidence="6">XLF-like N-terminal domain-containing protein</fullName>
    </recommendedName>
</protein>
<organism evidence="7 8">
    <name type="scientific">Mortierella polycephala</name>
    <dbReference type="NCBI Taxonomy" id="41804"/>
    <lineage>
        <taxon>Eukaryota</taxon>
        <taxon>Fungi</taxon>
        <taxon>Fungi incertae sedis</taxon>
        <taxon>Mucoromycota</taxon>
        <taxon>Mortierellomycotina</taxon>
        <taxon>Mortierellomycetes</taxon>
        <taxon>Mortierellales</taxon>
        <taxon>Mortierellaceae</taxon>
        <taxon>Mortierella</taxon>
    </lineage>
</organism>
<keyword evidence="2" id="KW-0227">DNA damage</keyword>
<accession>A0A9P6UAR7</accession>
<evidence type="ECO:0000256" key="3">
    <source>
        <dbReference type="ARBA" id="ARBA00023204"/>
    </source>
</evidence>
<keyword evidence="3" id="KW-0234">DNA repair</keyword>
<keyword evidence="8" id="KW-1185">Reference proteome</keyword>
<evidence type="ECO:0000256" key="4">
    <source>
        <dbReference type="ARBA" id="ARBA00023242"/>
    </source>
</evidence>
<dbReference type="EMBL" id="JAAAJA010000015">
    <property type="protein sequence ID" value="KAG0266580.1"/>
    <property type="molecule type" value="Genomic_DNA"/>
</dbReference>
<dbReference type="GO" id="GO:0006303">
    <property type="term" value="P:double-strand break repair via nonhomologous end joining"/>
    <property type="evidence" value="ECO:0007669"/>
    <property type="project" value="UniProtKB-ARBA"/>
</dbReference>
<evidence type="ECO:0000256" key="1">
    <source>
        <dbReference type="ARBA" id="ARBA00004123"/>
    </source>
</evidence>
<feature type="coiled-coil region" evidence="5">
    <location>
        <begin position="248"/>
        <end position="288"/>
    </location>
</feature>
<evidence type="ECO:0000313" key="7">
    <source>
        <dbReference type="EMBL" id="KAG0266580.1"/>
    </source>
</evidence>
<evidence type="ECO:0000313" key="8">
    <source>
        <dbReference type="Proteomes" id="UP000726737"/>
    </source>
</evidence>
<evidence type="ECO:0000259" key="6">
    <source>
        <dbReference type="Pfam" id="PF09302"/>
    </source>
</evidence>
<keyword evidence="4" id="KW-0539">Nucleus</keyword>
<dbReference type="InterPro" id="IPR015381">
    <property type="entry name" value="XLF-like_N"/>
</dbReference>
<name>A0A9P6UAR7_9FUNG</name>
<sequence length="292" mass="33674">MNNDILRKQEWRLLFGSDTTTSLTQASQSLLPSEYKHDTFLVKSFFSETEKYYLVLITNLKQCWCEKLEIEDIRQRSKLSLFVSFDFGLASVQWEFKLSPMLASTGLHGQDPEINLSDDDDGLFSLATRKNTKGKSVSKRGRLFLEDSDAEGQDGGGKTVDEEHERDITDVLHGFQDSSNTGVAGMSVMYDHLLLPLISLANAYRKQTKALEVVIKSKESEVMEALEMLEQNGINYHNRRKATERYDKSWTESKIQETSKQIEELERRRLLQEQLDKEKAAKEKSRKKKRLF</sequence>
<evidence type="ECO:0000256" key="5">
    <source>
        <dbReference type="SAM" id="Coils"/>
    </source>
</evidence>
<dbReference type="Pfam" id="PF09302">
    <property type="entry name" value="XLF"/>
    <property type="match status" value="1"/>
</dbReference>
<dbReference type="OrthoDB" id="2155935at2759"/>
<gene>
    <name evidence="7" type="ORF">BG011_001769</name>
</gene>
<dbReference type="InterPro" id="IPR038051">
    <property type="entry name" value="XRCC4-like_N_sf"/>
</dbReference>
<reference evidence="7" key="1">
    <citation type="journal article" date="2020" name="Fungal Divers.">
        <title>Resolving the Mortierellaceae phylogeny through synthesis of multi-gene phylogenetics and phylogenomics.</title>
        <authorList>
            <person name="Vandepol N."/>
            <person name="Liber J."/>
            <person name="Desiro A."/>
            <person name="Na H."/>
            <person name="Kennedy M."/>
            <person name="Barry K."/>
            <person name="Grigoriev I.V."/>
            <person name="Miller A.N."/>
            <person name="O'Donnell K."/>
            <person name="Stajich J.E."/>
            <person name="Bonito G."/>
        </authorList>
    </citation>
    <scope>NUCLEOTIDE SEQUENCE</scope>
    <source>
        <strain evidence="7">KOD948</strain>
    </source>
</reference>
<comment type="subcellular location">
    <subcellularLocation>
        <location evidence="1">Nucleus</location>
    </subcellularLocation>
</comment>
<dbReference type="AlphaFoldDB" id="A0A9P6UAR7"/>
<proteinExistence type="predicted"/>
<comment type="caution">
    <text evidence="7">The sequence shown here is derived from an EMBL/GenBank/DDBJ whole genome shotgun (WGS) entry which is preliminary data.</text>
</comment>